<reference evidence="2 3" key="1">
    <citation type="journal article" date="2012" name="PLoS ONE">
        <title>The purine-utilizing bacterium Clostridium acidurici 9a: a genome-guided metabolic reconsideration.</title>
        <authorList>
            <person name="Hartwich K."/>
            <person name="Poehlein A."/>
            <person name="Daniel R."/>
        </authorList>
    </citation>
    <scope>NUCLEOTIDE SEQUENCE [LARGE SCALE GENOMIC DNA]</scope>
    <source>
        <strain evidence="3">ATCC 7906 / DSM 604 / BCRC 14475 / CIP 104303 / KCTC 5404 / NCIMB 10678 / 9a</strain>
    </source>
</reference>
<dbReference type="Gene3D" id="1.10.287.4300">
    <property type="entry name" value="Stage III sporulation protein AH-like"/>
    <property type="match status" value="1"/>
</dbReference>
<name>K0AYS0_GOTA9</name>
<keyword evidence="3" id="KW-1185">Reference proteome</keyword>
<dbReference type="STRING" id="1128398.Curi_c13790"/>
<protein>
    <submittedName>
        <fullName evidence="2">Stage III sporulation protein AH</fullName>
    </submittedName>
</protein>
<feature type="compositionally biased region" description="Polar residues" evidence="1">
    <location>
        <begin position="53"/>
        <end position="69"/>
    </location>
</feature>
<dbReference type="InterPro" id="IPR024232">
    <property type="entry name" value="SpoIIIAH"/>
</dbReference>
<feature type="region of interest" description="Disordered" evidence="1">
    <location>
        <begin position="47"/>
        <end position="70"/>
    </location>
</feature>
<evidence type="ECO:0000256" key="1">
    <source>
        <dbReference type="SAM" id="MobiDB-lite"/>
    </source>
</evidence>
<sequence length="198" mass="22471">MFMKKFLKKRSVLVSSLVFLLGVVGYFNHQLTQKSLLQSSNEYAKHEEMELSSLGNSKDGNTQETSTKNVEVIDSKGSKDAKLANYFVEHRLSRDKLRGESVERLNKMIEDEKTVAEVRTNAQKELISIGENSEMELYIEGLIKGKGFADALVFLNKDSARIVVDKEELEETDVMKILEIVTTETELDSSNIKIMKKQ</sequence>
<dbReference type="AlphaFoldDB" id="K0AYS0"/>
<proteinExistence type="predicted"/>
<dbReference type="RefSeq" id="WP_014967526.1">
    <property type="nucleotide sequence ID" value="NC_018664.1"/>
</dbReference>
<evidence type="ECO:0000313" key="3">
    <source>
        <dbReference type="Proteomes" id="UP000006094"/>
    </source>
</evidence>
<dbReference type="KEGG" id="cad:Curi_c13790"/>
<dbReference type="InterPro" id="IPR038503">
    <property type="entry name" value="SpoIIIAH_sf"/>
</dbReference>
<organism evidence="2 3">
    <name type="scientific">Gottschalkia acidurici (strain ATCC 7906 / DSM 604 / BCRC 14475 / CIP 104303 / KCTC 5404 / NCIMB 10678 / 9a)</name>
    <name type="common">Clostridium acidurici</name>
    <dbReference type="NCBI Taxonomy" id="1128398"/>
    <lineage>
        <taxon>Bacteria</taxon>
        <taxon>Bacillati</taxon>
        <taxon>Bacillota</taxon>
        <taxon>Tissierellia</taxon>
        <taxon>Tissierellales</taxon>
        <taxon>Gottschalkiaceae</taxon>
        <taxon>Gottschalkia</taxon>
    </lineage>
</organism>
<dbReference type="Proteomes" id="UP000006094">
    <property type="component" value="Chromosome"/>
</dbReference>
<dbReference type="HOGENOM" id="CLU_105396_2_0_9"/>
<accession>K0AYS0</accession>
<gene>
    <name evidence="2" type="primary">spoIIIAH</name>
    <name evidence="2" type="ordered locus">Curi_c13790</name>
</gene>
<dbReference type="eggNOG" id="ENOG5032YS3">
    <property type="taxonomic scope" value="Bacteria"/>
</dbReference>
<dbReference type="EMBL" id="CP003326">
    <property type="protein sequence ID" value="AFS78389.1"/>
    <property type="molecule type" value="Genomic_DNA"/>
</dbReference>
<evidence type="ECO:0000313" key="2">
    <source>
        <dbReference type="EMBL" id="AFS78389.1"/>
    </source>
</evidence>
<dbReference type="Pfam" id="PF12685">
    <property type="entry name" value="SpoIIIAH"/>
    <property type="match status" value="1"/>
</dbReference>